<reference evidence="1 2" key="1">
    <citation type="journal article" date="2011" name="J. Bacteriol.">
        <title>Complete genome sequence of the dog commensal and human pathogen Capnocytophaga canimorsus strain 5.</title>
        <authorList>
            <person name="Manfredi P."/>
            <person name="Pagni M."/>
            <person name="Cornelis G.R."/>
        </authorList>
    </citation>
    <scope>NUCLEOTIDE SEQUENCE [LARGE SCALE GENOMIC DNA]</scope>
    <source>
        <strain evidence="2">5</strain>
    </source>
</reference>
<gene>
    <name evidence="1" type="ordered locus">Ccan_11630</name>
</gene>
<protein>
    <submittedName>
        <fullName evidence="1">Uncharacterized protein</fullName>
    </submittedName>
</protein>
<dbReference type="AlphaFoldDB" id="F9YP85"/>
<accession>F9YP85</accession>
<dbReference type="KEGG" id="ccm:Ccan_11630"/>
<proteinExistence type="predicted"/>
<dbReference type="Proteomes" id="UP000008895">
    <property type="component" value="Chromosome"/>
</dbReference>
<name>F9YP85_CAPCC</name>
<keyword evidence="2" id="KW-1185">Reference proteome</keyword>
<dbReference type="EMBL" id="CP002113">
    <property type="protein sequence ID" value="AEK23279.1"/>
    <property type="molecule type" value="Genomic_DNA"/>
</dbReference>
<evidence type="ECO:0000313" key="1">
    <source>
        <dbReference type="EMBL" id="AEK23279.1"/>
    </source>
</evidence>
<dbReference type="HOGENOM" id="CLU_3325014_0_0_10"/>
<sequence>MEADVGTALILEGNHNRLVIMAGSKQVGTALILEGNHNL</sequence>
<evidence type="ECO:0000313" key="2">
    <source>
        <dbReference type="Proteomes" id="UP000008895"/>
    </source>
</evidence>
<organism evidence="1 2">
    <name type="scientific">Capnocytophaga canimorsus (strain 5)</name>
    <dbReference type="NCBI Taxonomy" id="860228"/>
    <lineage>
        <taxon>Bacteria</taxon>
        <taxon>Pseudomonadati</taxon>
        <taxon>Bacteroidota</taxon>
        <taxon>Flavobacteriia</taxon>
        <taxon>Flavobacteriales</taxon>
        <taxon>Flavobacteriaceae</taxon>
        <taxon>Capnocytophaga</taxon>
    </lineage>
</organism>